<evidence type="ECO:0000313" key="6">
    <source>
        <dbReference type="EMBL" id="MDV7694558.1"/>
    </source>
</evidence>
<dbReference type="InterPro" id="IPR015341">
    <property type="entry name" value="Glyco_hydro_38_cen"/>
</dbReference>
<dbReference type="SUPFAM" id="SSF74650">
    <property type="entry name" value="Galactose mutarotase-like"/>
    <property type="match status" value="1"/>
</dbReference>
<keyword evidence="2" id="KW-0479">Metal-binding</keyword>
<dbReference type="GO" id="GO:0030246">
    <property type="term" value="F:carbohydrate binding"/>
    <property type="evidence" value="ECO:0007669"/>
    <property type="project" value="InterPro"/>
</dbReference>
<dbReference type="RefSeq" id="WP_068805132.1">
    <property type="nucleotide sequence ID" value="NZ_CP158977.1"/>
</dbReference>
<dbReference type="GO" id="GO:0004559">
    <property type="term" value="F:alpha-mannosidase activity"/>
    <property type="evidence" value="ECO:0007669"/>
    <property type="project" value="InterPro"/>
</dbReference>
<reference evidence="6" key="2">
    <citation type="submission" date="2019-10" db="EMBL/GenBank/DDBJ databases">
        <title>Malate fermentation in French cider.</title>
        <authorList>
            <person name="Cousin F.J."/>
            <person name="Medina Fernandez S."/>
            <person name="Misery B."/>
            <person name="Laplace J.-M."/>
            <person name="Cretenet M."/>
        </authorList>
    </citation>
    <scope>NUCLEOTIDE SEQUENCE</scope>
    <source>
        <strain evidence="6">UCMA15901</strain>
    </source>
</reference>
<dbReference type="Gene3D" id="1.20.1270.50">
    <property type="entry name" value="Glycoside hydrolase family 38, central domain"/>
    <property type="match status" value="1"/>
</dbReference>
<keyword evidence="3" id="KW-0378">Hydrolase</keyword>
<gene>
    <name evidence="7" type="ORF">A7K95_03085</name>
    <name evidence="6" type="ORF">GA842_06650</name>
</gene>
<accession>A0AAP5TDI4</accession>
<dbReference type="PANTHER" id="PTHR46017:SF2">
    <property type="entry name" value="MANNOSYLGLYCERATE HYDROLASE"/>
    <property type="match status" value="1"/>
</dbReference>
<comment type="similarity">
    <text evidence="1">Belongs to the glycosyl hydrolase 38 family.</text>
</comment>
<dbReference type="Proteomes" id="UP001275867">
    <property type="component" value="Unassembled WGS sequence"/>
</dbReference>
<dbReference type="PANTHER" id="PTHR46017">
    <property type="entry name" value="ALPHA-MANNOSIDASE 2C1"/>
    <property type="match status" value="1"/>
</dbReference>
<evidence type="ECO:0000256" key="3">
    <source>
        <dbReference type="ARBA" id="ARBA00022801"/>
    </source>
</evidence>
<dbReference type="Proteomes" id="UP000077280">
    <property type="component" value="Unassembled WGS sequence"/>
</dbReference>
<keyword evidence="4" id="KW-0326">Glycosidase</keyword>
<feature type="domain" description="Glycoside hydrolase family 38 central" evidence="5">
    <location>
        <begin position="278"/>
        <end position="356"/>
    </location>
</feature>
<evidence type="ECO:0000256" key="4">
    <source>
        <dbReference type="ARBA" id="ARBA00023295"/>
    </source>
</evidence>
<evidence type="ECO:0000313" key="7">
    <source>
        <dbReference type="EMBL" id="OAD64789.1"/>
    </source>
</evidence>
<dbReference type="Pfam" id="PF09261">
    <property type="entry name" value="Alpha-mann_mid"/>
    <property type="match status" value="1"/>
</dbReference>
<sequence length="869" mass="99731">MTQTNLVNHTHWDREWYFTTMDALVLSDQLFTEVLDELETHEDANFCLDGQISVVDEFVEIHPEAKKRIQKLVKEGRLFVGPWYTQTDALIPDSESIIRNLVIGINDTKEKYGQPMMVGYLPDTFGFNAQLPTLLHQVGIDNFVFWRGTNFRTQMNSVYFKWKGLSGKDVYAANFPFGYFTAQIDVESKRKLKEFVSKRFDPAADFEATHAKNEDVLMPSGIDQMNIIKNIQETVDDLNKLSENHTVISSYPEFIDKLRQRADLPTYQGELRLPTYSRVHRTIGSVRHQIKTDNFYLEQKILRRIEPLMVIAHKNGVNIGNGLLLKLWKKLLECQAHDTLGGSVSDNVAIDIKHRFKEANEIADGIENMIKKKLAEFLSLSDHDVLVFNTDLTKFQGKKIINIIANSKNLEFDGLDHPVIIDSKHYPVRHHILMMTPRGQEYKDEPEYFELKFEGDVTLPALGYKVIHFSEADKAADELVIGSNNSNTIQFEDQKLSFTDDTLNYTNKEQRLDNVVQLIDSGNDGDTYDYSPLKDDQERVLDFQDAHVEEVNGDAKVLIVKGASKLPLHLEDRLAEQPQRQSVSYVLRLSFDEHGLLNGHLSFDNQVYSHRLRLRINPQIFEGKTIAHIQDGFIQTTNHKISDDWEKEFVEKPVNIYSFDKSVSVTNDNRQVTFFGKGMKEYEERNNSLYITLMATTGELGKPNLAWRPGRASGDTTNQGHVMMATPLAEELGENEFEFALGFIEEAFSEQQVSQQMHEWLSPSISYQMQKLNLFINRLDNKIWETEDNPLIPSSFSLLEIDNLLISAIYPSYQVEDAYIVRIQNPTKESVTLPKNLLKQAIIVNALEDPIESDGTIGKYDMVTLKIKY</sequence>
<keyword evidence="8" id="KW-1185">Reference proteome</keyword>
<evidence type="ECO:0000313" key="8">
    <source>
        <dbReference type="Proteomes" id="UP000077280"/>
    </source>
</evidence>
<protein>
    <submittedName>
        <fullName evidence="6">Alpha-mannosidase</fullName>
    </submittedName>
</protein>
<reference evidence="7 8" key="1">
    <citation type="submission" date="2016-05" db="EMBL/GenBank/DDBJ databases">
        <title>Draft genome sequence of Pediococcus parvulus 2.6, a probiotic beta-glucan producer strain.</title>
        <authorList>
            <person name="Mohedano M.L."/>
            <person name="Perez-Ramos A."/>
            <person name="Duenas M.T."/>
            <person name="Lamontanara A."/>
            <person name="Orru L."/>
            <person name="Spano G."/>
            <person name="Capozzi V."/>
            <person name="Lopez P."/>
        </authorList>
    </citation>
    <scope>NUCLEOTIDE SEQUENCE [LARGE SCALE GENOMIC DNA]</scope>
    <source>
        <strain evidence="7 8">2.6</strain>
    </source>
</reference>
<dbReference type="InterPro" id="IPR011013">
    <property type="entry name" value="Gal_mutarotase_sf_dom"/>
</dbReference>
<dbReference type="GO" id="GO:0046872">
    <property type="term" value="F:metal ion binding"/>
    <property type="evidence" value="ECO:0007669"/>
    <property type="project" value="UniProtKB-KW"/>
</dbReference>
<dbReference type="GO" id="GO:0006013">
    <property type="term" value="P:mannose metabolic process"/>
    <property type="evidence" value="ECO:0007669"/>
    <property type="project" value="InterPro"/>
</dbReference>
<comment type="caution">
    <text evidence="6">The sequence shown here is derived from an EMBL/GenBank/DDBJ whole genome shotgun (WGS) entry which is preliminary data.</text>
</comment>
<dbReference type="AlphaFoldDB" id="A0AAP5TDI4"/>
<dbReference type="SUPFAM" id="SSF88688">
    <property type="entry name" value="Families 57/38 glycoside transferase middle domain"/>
    <property type="match status" value="1"/>
</dbReference>
<dbReference type="InterPro" id="IPR011330">
    <property type="entry name" value="Glyco_hydro/deAcase_b/a-brl"/>
</dbReference>
<evidence type="ECO:0000256" key="2">
    <source>
        <dbReference type="ARBA" id="ARBA00022723"/>
    </source>
</evidence>
<dbReference type="CDD" id="cd10815">
    <property type="entry name" value="GH38N_AMII_EcMngB_like"/>
    <property type="match status" value="1"/>
</dbReference>
<evidence type="ECO:0000313" key="9">
    <source>
        <dbReference type="Proteomes" id="UP001275867"/>
    </source>
</evidence>
<dbReference type="EMBL" id="WERX01000019">
    <property type="protein sequence ID" value="MDV7694558.1"/>
    <property type="molecule type" value="Genomic_DNA"/>
</dbReference>
<dbReference type="InterPro" id="IPR028995">
    <property type="entry name" value="Glyco_hydro_57/38_cen_sf"/>
</dbReference>
<organism evidence="6 9">
    <name type="scientific">Pediococcus parvulus</name>
    <dbReference type="NCBI Taxonomy" id="54062"/>
    <lineage>
        <taxon>Bacteria</taxon>
        <taxon>Bacillati</taxon>
        <taxon>Bacillota</taxon>
        <taxon>Bacilli</taxon>
        <taxon>Lactobacillales</taxon>
        <taxon>Lactobacillaceae</taxon>
        <taxon>Pediococcus</taxon>
    </lineage>
</organism>
<dbReference type="SUPFAM" id="SSF88713">
    <property type="entry name" value="Glycoside hydrolase/deacetylase"/>
    <property type="match status" value="1"/>
</dbReference>
<proteinExistence type="inferred from homology"/>
<dbReference type="SMART" id="SM00872">
    <property type="entry name" value="Alpha-mann_mid"/>
    <property type="match status" value="1"/>
</dbReference>
<dbReference type="Pfam" id="PF01074">
    <property type="entry name" value="Glyco_hydro_38N"/>
    <property type="match status" value="1"/>
</dbReference>
<evidence type="ECO:0000256" key="1">
    <source>
        <dbReference type="ARBA" id="ARBA00009792"/>
    </source>
</evidence>
<dbReference type="Gene3D" id="3.20.110.10">
    <property type="entry name" value="Glycoside hydrolase 38, N terminal domain"/>
    <property type="match status" value="1"/>
</dbReference>
<dbReference type="InterPro" id="IPR000602">
    <property type="entry name" value="Glyco_hydro_38_N"/>
</dbReference>
<name>A0AAP5TDI4_9LACO</name>
<dbReference type="InterPro" id="IPR027291">
    <property type="entry name" value="Glyco_hydro_38_N_sf"/>
</dbReference>
<dbReference type="EMBL" id="LXND01000022">
    <property type="protein sequence ID" value="OAD64789.1"/>
    <property type="molecule type" value="Genomic_DNA"/>
</dbReference>
<dbReference type="InterPro" id="IPR037094">
    <property type="entry name" value="Glyco_hydro_38_cen_sf"/>
</dbReference>
<dbReference type="Gene3D" id="2.70.98.30">
    <property type="entry name" value="Golgi alpha-mannosidase II, domain 4"/>
    <property type="match status" value="1"/>
</dbReference>
<evidence type="ECO:0000259" key="5">
    <source>
        <dbReference type="SMART" id="SM00872"/>
    </source>
</evidence>
<dbReference type="GO" id="GO:0009313">
    <property type="term" value="P:oligosaccharide catabolic process"/>
    <property type="evidence" value="ECO:0007669"/>
    <property type="project" value="TreeGrafter"/>
</dbReference>